<comment type="similarity">
    <text evidence="1">Belongs to the RutC family.</text>
</comment>
<dbReference type="Pfam" id="PF01042">
    <property type="entry name" value="Ribonuc_L-PSP"/>
    <property type="match status" value="1"/>
</dbReference>
<protein>
    <submittedName>
        <fullName evidence="2">Enamine deaminase RidA</fullName>
    </submittedName>
</protein>
<dbReference type="InterPro" id="IPR006175">
    <property type="entry name" value="YjgF/YER057c/UK114"/>
</dbReference>
<reference evidence="2 3" key="1">
    <citation type="journal article" date="2019" name="Emerg. Microbes Infect.">
        <title>Comprehensive subspecies identification of 175 nontuberculous mycobacteria species based on 7547 genomic profiles.</title>
        <authorList>
            <person name="Matsumoto Y."/>
            <person name="Kinjo T."/>
            <person name="Motooka D."/>
            <person name="Nabeya D."/>
            <person name="Jung N."/>
            <person name="Uechi K."/>
            <person name="Horii T."/>
            <person name="Iida T."/>
            <person name="Fujita J."/>
            <person name="Nakamura S."/>
        </authorList>
    </citation>
    <scope>NUCLEOTIDE SEQUENCE [LARGE SCALE GENOMIC DNA]</scope>
    <source>
        <strain evidence="2 3">JCM 13323</strain>
    </source>
</reference>
<dbReference type="PANTHER" id="PTHR11803">
    <property type="entry name" value="2-IMINOBUTANOATE/2-IMINOPROPANOATE DEAMINASE RIDA"/>
    <property type="match status" value="1"/>
</dbReference>
<evidence type="ECO:0000256" key="1">
    <source>
        <dbReference type="ARBA" id="ARBA00010552"/>
    </source>
</evidence>
<keyword evidence="3" id="KW-1185">Reference proteome</keyword>
<dbReference type="InterPro" id="IPR035959">
    <property type="entry name" value="RutC-like_sf"/>
</dbReference>
<dbReference type="Proteomes" id="UP000466514">
    <property type="component" value="Chromosome"/>
</dbReference>
<dbReference type="PANTHER" id="PTHR11803:SF58">
    <property type="entry name" value="PROTEIN HMF1-RELATED"/>
    <property type="match status" value="1"/>
</dbReference>
<dbReference type="GO" id="GO:0019239">
    <property type="term" value="F:deaminase activity"/>
    <property type="evidence" value="ECO:0007669"/>
    <property type="project" value="TreeGrafter"/>
</dbReference>
<organism evidence="2 3">
    <name type="scientific">Mycolicibacterium psychrotolerans</name>
    <dbReference type="NCBI Taxonomy" id="216929"/>
    <lineage>
        <taxon>Bacteria</taxon>
        <taxon>Bacillati</taxon>
        <taxon>Actinomycetota</taxon>
        <taxon>Actinomycetes</taxon>
        <taxon>Mycobacteriales</taxon>
        <taxon>Mycobacteriaceae</taxon>
        <taxon>Mycolicibacterium</taxon>
    </lineage>
</organism>
<dbReference type="AlphaFoldDB" id="A0A7I7MDY0"/>
<evidence type="ECO:0000313" key="3">
    <source>
        <dbReference type="Proteomes" id="UP000466514"/>
    </source>
</evidence>
<proteinExistence type="inferred from homology"/>
<evidence type="ECO:0000313" key="2">
    <source>
        <dbReference type="EMBL" id="BBX70531.1"/>
    </source>
</evidence>
<dbReference type="SUPFAM" id="SSF55298">
    <property type="entry name" value="YjgF-like"/>
    <property type="match status" value="1"/>
</dbReference>
<sequence>MAITLLNPEGLPTVEIYKQVAVATGSRLVFVAGQIARTAHGEPVGAGDLAAQVDQCFVNLSVALSAAGASFDDVAKLTVYLVDWTPDKMSSWVQGATRAAERLGITATPPLTGIGVAALAEPDVLVEVEAIAVLD</sequence>
<dbReference type="KEGG" id="mpsc:MPSYJ_39920"/>
<name>A0A7I7MDY0_9MYCO</name>
<dbReference type="RefSeq" id="WP_163723919.1">
    <property type="nucleotide sequence ID" value="NZ_AP022574.1"/>
</dbReference>
<accession>A0A7I7MDY0</accession>
<dbReference type="Gene3D" id="3.30.1330.40">
    <property type="entry name" value="RutC-like"/>
    <property type="match status" value="1"/>
</dbReference>
<dbReference type="GO" id="GO:0005829">
    <property type="term" value="C:cytosol"/>
    <property type="evidence" value="ECO:0007669"/>
    <property type="project" value="TreeGrafter"/>
</dbReference>
<dbReference type="CDD" id="cd00448">
    <property type="entry name" value="YjgF_YER057c_UK114_family"/>
    <property type="match status" value="1"/>
</dbReference>
<dbReference type="EMBL" id="AP022574">
    <property type="protein sequence ID" value="BBX70531.1"/>
    <property type="molecule type" value="Genomic_DNA"/>
</dbReference>
<gene>
    <name evidence="2" type="ORF">MPSYJ_39920</name>
</gene>